<comment type="caution">
    <text evidence="1">The sequence shown here is derived from an EMBL/GenBank/DDBJ whole genome shotgun (WGS) entry which is preliminary data.</text>
</comment>
<gene>
    <name evidence="1" type="ORF">LTR78_003221</name>
</gene>
<accession>A0AAE1C3W3</accession>
<dbReference type="EMBL" id="JAUTXT010000008">
    <property type="protein sequence ID" value="KAK3677016.1"/>
    <property type="molecule type" value="Genomic_DNA"/>
</dbReference>
<protein>
    <submittedName>
        <fullName evidence="1">Uncharacterized protein</fullName>
    </submittedName>
</protein>
<evidence type="ECO:0000313" key="1">
    <source>
        <dbReference type="EMBL" id="KAK3677016.1"/>
    </source>
</evidence>
<organism evidence="1 2">
    <name type="scientific">Recurvomyces mirabilis</name>
    <dbReference type="NCBI Taxonomy" id="574656"/>
    <lineage>
        <taxon>Eukaryota</taxon>
        <taxon>Fungi</taxon>
        <taxon>Dikarya</taxon>
        <taxon>Ascomycota</taxon>
        <taxon>Pezizomycotina</taxon>
        <taxon>Dothideomycetes</taxon>
        <taxon>Dothideomycetidae</taxon>
        <taxon>Mycosphaerellales</taxon>
        <taxon>Teratosphaeriaceae</taxon>
        <taxon>Recurvomyces</taxon>
    </lineage>
</organism>
<evidence type="ECO:0000313" key="2">
    <source>
        <dbReference type="Proteomes" id="UP001274830"/>
    </source>
</evidence>
<sequence length="91" mass="10349">MIRDFGPIIAEDDLEGRTKAMIYNEYVKSHAGQTRQYGCLLVCFGVVALLGWRSQRRVNAVTSQMAMQSRSGSWVKLSASSMKWVEHPRKQ</sequence>
<proteinExistence type="predicted"/>
<dbReference type="AlphaFoldDB" id="A0AAE1C3W3"/>
<dbReference type="Proteomes" id="UP001274830">
    <property type="component" value="Unassembled WGS sequence"/>
</dbReference>
<reference evidence="1" key="1">
    <citation type="submission" date="2023-07" db="EMBL/GenBank/DDBJ databases">
        <title>Black Yeasts Isolated from many extreme environments.</title>
        <authorList>
            <person name="Coleine C."/>
            <person name="Stajich J.E."/>
            <person name="Selbmann L."/>
        </authorList>
    </citation>
    <scope>NUCLEOTIDE SEQUENCE</scope>
    <source>
        <strain evidence="1">CCFEE 5485</strain>
    </source>
</reference>
<name>A0AAE1C3W3_9PEZI</name>
<keyword evidence="2" id="KW-1185">Reference proteome</keyword>